<dbReference type="Gene3D" id="3.30.1600.10">
    <property type="entry name" value="SIR2/SIRT2 'Small Domain"/>
    <property type="match status" value="1"/>
</dbReference>
<dbReference type="InterPro" id="IPR050134">
    <property type="entry name" value="NAD-dep_sirtuin_deacylases"/>
</dbReference>
<evidence type="ECO:0000256" key="4">
    <source>
        <dbReference type="PROSITE-ProRule" id="PRU00236"/>
    </source>
</evidence>
<protein>
    <recommendedName>
        <fullName evidence="1">protein acetyllysine N-acetyltransferase</fullName>
        <ecNumber evidence="1">2.3.1.286</ecNumber>
    </recommendedName>
</protein>
<gene>
    <name evidence="6" type="ORF">HNR48_000360</name>
</gene>
<organism evidence="6 7">
    <name type="scientific">Pseudoteredinibacter isoporae</name>
    <dbReference type="NCBI Taxonomy" id="570281"/>
    <lineage>
        <taxon>Bacteria</taxon>
        <taxon>Pseudomonadati</taxon>
        <taxon>Pseudomonadota</taxon>
        <taxon>Gammaproteobacteria</taxon>
        <taxon>Cellvibrionales</taxon>
        <taxon>Cellvibrionaceae</taxon>
        <taxon>Pseudoteredinibacter</taxon>
    </lineage>
</organism>
<keyword evidence="7" id="KW-1185">Reference proteome</keyword>
<dbReference type="PROSITE" id="PS50305">
    <property type="entry name" value="SIRTUIN"/>
    <property type="match status" value="1"/>
</dbReference>
<feature type="active site" description="Proton acceptor" evidence="4">
    <location>
        <position position="112"/>
    </location>
</feature>
<evidence type="ECO:0000256" key="1">
    <source>
        <dbReference type="ARBA" id="ARBA00012928"/>
    </source>
</evidence>
<dbReference type="GO" id="GO:0070403">
    <property type="term" value="F:NAD+ binding"/>
    <property type="evidence" value="ECO:0007669"/>
    <property type="project" value="InterPro"/>
</dbReference>
<dbReference type="InterPro" id="IPR026591">
    <property type="entry name" value="Sirtuin_cat_small_dom_sf"/>
</dbReference>
<dbReference type="InParanoid" id="A0A7X0MWR0"/>
<proteinExistence type="predicted"/>
<keyword evidence="3" id="KW-0520">NAD</keyword>
<dbReference type="SUPFAM" id="SSF52467">
    <property type="entry name" value="DHS-like NAD/FAD-binding domain"/>
    <property type="match status" value="1"/>
</dbReference>
<dbReference type="NCBIfam" id="NF003738">
    <property type="entry name" value="PRK05333.1"/>
    <property type="match status" value="1"/>
</dbReference>
<dbReference type="PANTHER" id="PTHR11085">
    <property type="entry name" value="NAD-DEPENDENT PROTEIN DEACYLASE SIRTUIN-5, MITOCHONDRIAL-RELATED"/>
    <property type="match status" value="1"/>
</dbReference>
<dbReference type="Proteomes" id="UP000528457">
    <property type="component" value="Unassembled WGS sequence"/>
</dbReference>
<dbReference type="PANTHER" id="PTHR11085:SF10">
    <property type="entry name" value="NAD-DEPENDENT PROTEIN DEACYLASE SIRTUIN-5, MITOCHONDRIAL-RELATED"/>
    <property type="match status" value="1"/>
</dbReference>
<feature type="binding site" evidence="4">
    <location>
        <position position="178"/>
    </location>
    <ligand>
        <name>Zn(2+)</name>
        <dbReference type="ChEBI" id="CHEBI:29105"/>
    </ligand>
</feature>
<keyword evidence="4" id="KW-0479">Metal-binding</keyword>
<sequence>MRAFLQKHPRVVVITGAGLSAESGIPTYRDAQGNWLRREPIQHQRFIQELSERQRYWARSMLGWKLVSASQANSAHKSLARWEQEGRIELLISQNVDGLHRKAGSNNVLNLHGRLDRVQCLNCYHIAQREDVQSQLISDNPELWHYVRHAGIDAGPDGDANVDDWDMSQVRCPVCPACGQEALKPDVVFFGGTVPKARVELAKAAIRKADALLIIGSSLMVFSGFRFCKYAQEMNKPMAAINLGMTRADELLDLKLDMDIGEALKAL</sequence>
<dbReference type="Gene3D" id="3.40.50.1220">
    <property type="entry name" value="TPP-binding domain"/>
    <property type="match status" value="1"/>
</dbReference>
<dbReference type="GO" id="GO:0046872">
    <property type="term" value="F:metal ion binding"/>
    <property type="evidence" value="ECO:0007669"/>
    <property type="project" value="UniProtKB-KW"/>
</dbReference>
<dbReference type="GO" id="GO:0017136">
    <property type="term" value="F:histone deacetylase activity, NAD-dependent"/>
    <property type="evidence" value="ECO:0007669"/>
    <property type="project" value="TreeGrafter"/>
</dbReference>
<evidence type="ECO:0000313" key="7">
    <source>
        <dbReference type="Proteomes" id="UP000528457"/>
    </source>
</evidence>
<dbReference type="AlphaFoldDB" id="A0A7X0MWR0"/>
<dbReference type="InterPro" id="IPR029035">
    <property type="entry name" value="DHS-like_NAD/FAD-binding_dom"/>
</dbReference>
<feature type="binding site" evidence="4">
    <location>
        <position position="172"/>
    </location>
    <ligand>
        <name>Zn(2+)</name>
        <dbReference type="ChEBI" id="CHEBI:29105"/>
    </ligand>
</feature>
<keyword evidence="2" id="KW-0808">Transferase</keyword>
<name>A0A7X0MWR0_9GAMM</name>
<keyword evidence="4" id="KW-0862">Zinc</keyword>
<feature type="binding site" evidence="4">
    <location>
        <position position="123"/>
    </location>
    <ligand>
        <name>Zn(2+)</name>
        <dbReference type="ChEBI" id="CHEBI:29105"/>
    </ligand>
</feature>
<comment type="caution">
    <text evidence="6">The sequence shown here is derived from an EMBL/GenBank/DDBJ whole genome shotgun (WGS) entry which is preliminary data.</text>
</comment>
<dbReference type="Pfam" id="PF02146">
    <property type="entry name" value="SIR2"/>
    <property type="match status" value="1"/>
</dbReference>
<dbReference type="InterPro" id="IPR026590">
    <property type="entry name" value="Ssirtuin_cat_dom"/>
</dbReference>
<dbReference type="EC" id="2.3.1.286" evidence="1"/>
<evidence type="ECO:0000259" key="5">
    <source>
        <dbReference type="PROSITE" id="PS50305"/>
    </source>
</evidence>
<evidence type="ECO:0000256" key="2">
    <source>
        <dbReference type="ARBA" id="ARBA00022679"/>
    </source>
</evidence>
<feature type="binding site" evidence="4">
    <location>
        <position position="120"/>
    </location>
    <ligand>
        <name>Zn(2+)</name>
        <dbReference type="ChEBI" id="CHEBI:29105"/>
    </ligand>
</feature>
<dbReference type="InterPro" id="IPR003000">
    <property type="entry name" value="Sirtuin"/>
</dbReference>
<dbReference type="EMBL" id="JACHHT010000001">
    <property type="protein sequence ID" value="MBB6520082.1"/>
    <property type="molecule type" value="Genomic_DNA"/>
</dbReference>
<evidence type="ECO:0000256" key="3">
    <source>
        <dbReference type="ARBA" id="ARBA00023027"/>
    </source>
</evidence>
<reference evidence="6 7" key="1">
    <citation type="submission" date="2020-08" db="EMBL/GenBank/DDBJ databases">
        <title>Genomic Encyclopedia of Type Strains, Phase IV (KMG-IV): sequencing the most valuable type-strain genomes for metagenomic binning, comparative biology and taxonomic classification.</title>
        <authorList>
            <person name="Goeker M."/>
        </authorList>
    </citation>
    <scope>NUCLEOTIDE SEQUENCE [LARGE SCALE GENOMIC DNA]</scope>
    <source>
        <strain evidence="6 7">DSM 22368</strain>
    </source>
</reference>
<feature type="domain" description="Deacetylase sirtuin-type" evidence="5">
    <location>
        <begin position="1"/>
        <end position="267"/>
    </location>
</feature>
<accession>A0A7X0MWR0</accession>
<evidence type="ECO:0000313" key="6">
    <source>
        <dbReference type="EMBL" id="MBB6520082.1"/>
    </source>
</evidence>